<organism evidence="3 4">
    <name type="scientific">Rhinocladiella mackenziei CBS 650.93</name>
    <dbReference type="NCBI Taxonomy" id="1442369"/>
    <lineage>
        <taxon>Eukaryota</taxon>
        <taxon>Fungi</taxon>
        <taxon>Dikarya</taxon>
        <taxon>Ascomycota</taxon>
        <taxon>Pezizomycotina</taxon>
        <taxon>Eurotiomycetes</taxon>
        <taxon>Chaetothyriomycetidae</taxon>
        <taxon>Chaetothyriales</taxon>
        <taxon>Herpotrichiellaceae</taxon>
        <taxon>Rhinocladiella</taxon>
    </lineage>
</organism>
<dbReference type="PANTHER" id="PTHR37012:SF7">
    <property type="entry name" value="B-ZIP TRANSCRIPTION FACTOR (EUROFUNG)-RELATED"/>
    <property type="match status" value="1"/>
</dbReference>
<dbReference type="EMBL" id="KN847477">
    <property type="protein sequence ID" value="KIX06655.1"/>
    <property type="molecule type" value="Genomic_DNA"/>
</dbReference>
<name>A0A0D2JC33_9EURO</name>
<feature type="coiled-coil region" evidence="1">
    <location>
        <begin position="32"/>
        <end position="78"/>
    </location>
</feature>
<dbReference type="Proteomes" id="UP000053617">
    <property type="component" value="Unassembled WGS sequence"/>
</dbReference>
<keyword evidence="4" id="KW-1185">Reference proteome</keyword>
<dbReference type="AlphaFoldDB" id="A0A0D2JC33"/>
<feature type="compositionally biased region" description="Low complexity" evidence="2">
    <location>
        <begin position="446"/>
        <end position="464"/>
    </location>
</feature>
<evidence type="ECO:0000256" key="2">
    <source>
        <dbReference type="SAM" id="MobiDB-lite"/>
    </source>
</evidence>
<dbReference type="InterPro" id="IPR021833">
    <property type="entry name" value="DUF3425"/>
</dbReference>
<dbReference type="VEuPathDB" id="FungiDB:Z518_04631"/>
<protein>
    <recommendedName>
        <fullName evidence="5">BZIP domain-containing protein</fullName>
    </recommendedName>
</protein>
<proteinExistence type="predicted"/>
<feature type="region of interest" description="Disordered" evidence="2">
    <location>
        <begin position="112"/>
        <end position="147"/>
    </location>
</feature>
<feature type="region of interest" description="Disordered" evidence="2">
    <location>
        <begin position="500"/>
        <end position="522"/>
    </location>
</feature>
<feature type="compositionally biased region" description="Polar residues" evidence="2">
    <location>
        <begin position="132"/>
        <end position="143"/>
    </location>
</feature>
<accession>A0A0D2JC33</accession>
<evidence type="ECO:0008006" key="5">
    <source>
        <dbReference type="Google" id="ProtNLM"/>
    </source>
</evidence>
<feature type="region of interest" description="Disordered" evidence="2">
    <location>
        <begin position="446"/>
        <end position="466"/>
    </location>
</feature>
<evidence type="ECO:0000313" key="3">
    <source>
        <dbReference type="EMBL" id="KIX06655.1"/>
    </source>
</evidence>
<evidence type="ECO:0000256" key="1">
    <source>
        <dbReference type="SAM" id="Coils"/>
    </source>
</evidence>
<evidence type="ECO:0000313" key="4">
    <source>
        <dbReference type="Proteomes" id="UP000053617"/>
    </source>
</evidence>
<reference evidence="3 4" key="1">
    <citation type="submission" date="2015-01" db="EMBL/GenBank/DDBJ databases">
        <title>The Genome Sequence of Rhinocladiella mackenzie CBS 650.93.</title>
        <authorList>
            <consortium name="The Broad Institute Genomics Platform"/>
            <person name="Cuomo C."/>
            <person name="de Hoog S."/>
            <person name="Gorbushina A."/>
            <person name="Stielow B."/>
            <person name="Teixiera M."/>
            <person name="Abouelleil A."/>
            <person name="Chapman S.B."/>
            <person name="Priest M."/>
            <person name="Young S.K."/>
            <person name="Wortman J."/>
            <person name="Nusbaum C."/>
            <person name="Birren B."/>
        </authorList>
    </citation>
    <scope>NUCLEOTIDE SEQUENCE [LARGE SCALE GENOMIC DNA]</scope>
    <source>
        <strain evidence="3 4">CBS 650.93</strain>
    </source>
</reference>
<feature type="compositionally biased region" description="Low complexity" evidence="2">
    <location>
        <begin position="112"/>
        <end position="122"/>
    </location>
</feature>
<dbReference type="GeneID" id="25292702"/>
<dbReference type="Pfam" id="PF11905">
    <property type="entry name" value="DUF3425"/>
    <property type="match status" value="1"/>
</dbReference>
<dbReference type="PANTHER" id="PTHR37012">
    <property type="entry name" value="B-ZIP TRANSCRIPTION FACTOR (EUROFUNG)-RELATED"/>
    <property type="match status" value="1"/>
</dbReference>
<dbReference type="RefSeq" id="XP_013273791.1">
    <property type="nucleotide sequence ID" value="XM_013418337.1"/>
</dbReference>
<dbReference type="HOGENOM" id="CLU_035450_0_0_1"/>
<sequence length="622" mass="69975">MASEKPSWKQRFTHQQLERKRYMDRIGQRRTRMHLKRTVTALEERLSLLLEQQPDILIQQLMAENEMLQASLSNMESRMGMILQCSRESLEESANWNTSTAVAGTNTAASASASSSASTNAAPPAIYAPKTGRQQSRAIQSPNPGEVKTMCDIGVQTDRDLAWETASLAGTLPFFDHVLFHGVSSLPWKESSLPASDFWPTARTELVETILSWKFRGQHGLGFEFLLKCCGLEQAPVSLNLLEIRRRILSKNFWEYIHDRLLKPDHLGGPSRLDLETQSWQPLTSLECEQRAVALCACEVTTRWRKLFRSETECIAMYWSLYTYFLFLSVPSEENLLSCPPWLWPTRSQLTCEHPGFIDFLIWPALRDKLISTWHQYKVKSLSIEFVRHFEIQSCGSLKDQTLLRVKEDLSGLDLDPRFKTIIYELENWTLNDSFGLEFPDLLPCASERSSSSSPDDSTHAPSTVEANDGIHNEAQVQHGPEGSFMGPDLVSANSTTNTLLQHNSGVTGPESPTRSHRTPSFNSWTCDRDSMGIPGAHTPQITDALPELPLSEGSLKEPKELELPDASVFPSGFHMDDGAFFPHTSFQEGSLSDWCQHIIFDGLQTGTRGNMDGGLAQNSWF</sequence>
<dbReference type="OrthoDB" id="4161589at2759"/>
<dbReference type="STRING" id="1442369.A0A0D2JC33"/>
<keyword evidence="1" id="KW-0175">Coiled coil</keyword>
<gene>
    <name evidence="3" type="ORF">Z518_04631</name>
</gene>